<dbReference type="RefSeq" id="WP_185128301.1">
    <property type="nucleotide sequence ID" value="NZ_JACJVO010000008.1"/>
</dbReference>
<keyword evidence="2" id="KW-1185">Reference proteome</keyword>
<dbReference type="InterPro" id="IPR027417">
    <property type="entry name" value="P-loop_NTPase"/>
</dbReference>
<name>A0A7X0SKY9_9BACL</name>
<gene>
    <name evidence="1" type="ORF">H7C18_06935</name>
</gene>
<dbReference type="SUPFAM" id="SSF53795">
    <property type="entry name" value="PEP carboxykinase-like"/>
    <property type="match status" value="1"/>
</dbReference>
<dbReference type="EMBL" id="JACJVO010000008">
    <property type="protein sequence ID" value="MBB6730635.1"/>
    <property type="molecule type" value="Genomic_DNA"/>
</dbReference>
<evidence type="ECO:0000313" key="1">
    <source>
        <dbReference type="EMBL" id="MBB6730635.1"/>
    </source>
</evidence>
<dbReference type="Proteomes" id="UP000564644">
    <property type="component" value="Unassembled WGS sequence"/>
</dbReference>
<organism evidence="1 2">
    <name type="scientific">Cohnella zeiphila</name>
    <dbReference type="NCBI Taxonomy" id="2761120"/>
    <lineage>
        <taxon>Bacteria</taxon>
        <taxon>Bacillati</taxon>
        <taxon>Bacillota</taxon>
        <taxon>Bacilli</taxon>
        <taxon>Bacillales</taxon>
        <taxon>Paenibacillaceae</taxon>
        <taxon>Cohnella</taxon>
    </lineage>
</organism>
<dbReference type="Gene3D" id="3.40.50.300">
    <property type="entry name" value="P-loop containing nucleotide triphosphate hydrolases"/>
    <property type="match status" value="1"/>
</dbReference>
<sequence length="313" mass="34433">MTDAIAPTLYTAFGLSIRSELLLPELPRKSAQQAEEADIDIMIGDLSEAWRASGVQNDYYAFAAGQFLFYVPEVAIYCIRAGKQIVVSPFPGAEAKSIRIYLLGTCMGAILMQRRTLPLHGSAVVINGQAYAFVGESGAGKSTLAATFLKRGYRLLTDDVIAVSPGKDGNPPVVIPAYPQQKLWQESIDRLGMQSGRNRHLYLSKYAIPVTNGFAAKALPLAGLFELTKTRGREVKLSRFQGLERLAILRMHTYRDFLIPHLGGEQWHFSTIVGMASSVDMYRLQRPSAGFSAHELVDRVLHAVLEGEKVMQG</sequence>
<evidence type="ECO:0000313" key="2">
    <source>
        <dbReference type="Proteomes" id="UP000564644"/>
    </source>
</evidence>
<reference evidence="1 2" key="1">
    <citation type="submission" date="2020-08" db="EMBL/GenBank/DDBJ databases">
        <title>Cohnella phylogeny.</title>
        <authorList>
            <person name="Dunlap C."/>
        </authorList>
    </citation>
    <scope>NUCLEOTIDE SEQUENCE [LARGE SCALE GENOMIC DNA]</scope>
    <source>
        <strain evidence="1 2">CBP 2801</strain>
    </source>
</reference>
<protein>
    <submittedName>
        <fullName evidence="1">Aldolase</fullName>
    </submittedName>
</protein>
<dbReference type="AlphaFoldDB" id="A0A7X0SKY9"/>
<accession>A0A7X0SKY9</accession>
<proteinExistence type="predicted"/>
<comment type="caution">
    <text evidence="1">The sequence shown here is derived from an EMBL/GenBank/DDBJ whole genome shotgun (WGS) entry which is preliminary data.</text>
</comment>